<evidence type="ECO:0000313" key="4">
    <source>
        <dbReference type="EMBL" id="MFD2264480.1"/>
    </source>
</evidence>
<evidence type="ECO:0000259" key="2">
    <source>
        <dbReference type="Pfam" id="PF03749"/>
    </source>
</evidence>
<dbReference type="HAMAP" id="MF_00095">
    <property type="entry name" value="SfsA"/>
    <property type="match status" value="1"/>
</dbReference>
<dbReference type="Pfam" id="PF03749">
    <property type="entry name" value="SfsA"/>
    <property type="match status" value="1"/>
</dbReference>
<evidence type="ECO:0000259" key="3">
    <source>
        <dbReference type="Pfam" id="PF17746"/>
    </source>
</evidence>
<dbReference type="InterPro" id="IPR041465">
    <property type="entry name" value="SfsA_N"/>
</dbReference>
<dbReference type="InterPro" id="IPR040452">
    <property type="entry name" value="SfsA_C"/>
</dbReference>
<name>A0ABW5DVG8_9PROT</name>
<keyword evidence="5" id="KW-1185">Reference proteome</keyword>
<dbReference type="RefSeq" id="WP_379877566.1">
    <property type="nucleotide sequence ID" value="NZ_JBHUIP010000013.1"/>
</dbReference>
<protein>
    <recommendedName>
        <fullName evidence="1">Sugar fermentation stimulation protein homolog</fullName>
    </recommendedName>
</protein>
<feature type="domain" description="SfsA N-terminal OB" evidence="3">
    <location>
        <begin position="13"/>
        <end position="76"/>
    </location>
</feature>
<accession>A0ABW5DVG8</accession>
<dbReference type="Proteomes" id="UP001597295">
    <property type="component" value="Unassembled WGS sequence"/>
</dbReference>
<dbReference type="CDD" id="cd22359">
    <property type="entry name" value="SfsA-like_bacterial"/>
    <property type="match status" value="1"/>
</dbReference>
<dbReference type="PANTHER" id="PTHR30545">
    <property type="entry name" value="SUGAR FERMENTATION STIMULATION PROTEIN A"/>
    <property type="match status" value="1"/>
</dbReference>
<feature type="domain" description="Sugar fermentation stimulation protein C-terminal" evidence="2">
    <location>
        <begin position="80"/>
        <end position="218"/>
    </location>
</feature>
<dbReference type="InterPro" id="IPR005224">
    <property type="entry name" value="SfsA"/>
</dbReference>
<reference evidence="5" key="1">
    <citation type="journal article" date="2019" name="Int. J. Syst. Evol. Microbiol.">
        <title>The Global Catalogue of Microorganisms (GCM) 10K type strain sequencing project: providing services to taxonomists for standard genome sequencing and annotation.</title>
        <authorList>
            <consortium name="The Broad Institute Genomics Platform"/>
            <consortium name="The Broad Institute Genome Sequencing Center for Infectious Disease"/>
            <person name="Wu L."/>
            <person name="Ma J."/>
        </authorList>
    </citation>
    <scope>NUCLEOTIDE SEQUENCE [LARGE SCALE GENOMIC DNA]</scope>
    <source>
        <strain evidence="5">CGMCC 1.19062</strain>
    </source>
</reference>
<sequence>MIFDTDLVEATLVRRYKRFLADVVLPDGSEVTAHCPNPGAMIGLCAPGSKVYLLPGKGKLPWSWELVERPEGLIGINTNRPNTLVAEALAADAIPELSGYDVIRREVPYGVNSRIDFLLEGSGRPPAYVEVKNVHLVREPDMAEFPDCVTARGAKHLVELSAMVAAGGRAVMLYVVQLDFCRNFALAGDYDPAYLRAFRAAKDAGVEAYAYDCQVDKKGLRLMRPMRILDR</sequence>
<evidence type="ECO:0000256" key="1">
    <source>
        <dbReference type="HAMAP-Rule" id="MF_00095"/>
    </source>
</evidence>
<evidence type="ECO:0000313" key="5">
    <source>
        <dbReference type="Proteomes" id="UP001597295"/>
    </source>
</evidence>
<organism evidence="4 5">
    <name type="scientific">Lacibacterium aquatile</name>
    <dbReference type="NCBI Taxonomy" id="1168082"/>
    <lineage>
        <taxon>Bacteria</taxon>
        <taxon>Pseudomonadati</taxon>
        <taxon>Pseudomonadota</taxon>
        <taxon>Alphaproteobacteria</taxon>
        <taxon>Rhodospirillales</taxon>
        <taxon>Rhodospirillaceae</taxon>
    </lineage>
</organism>
<dbReference type="PANTHER" id="PTHR30545:SF2">
    <property type="entry name" value="SUGAR FERMENTATION STIMULATION PROTEIN A"/>
    <property type="match status" value="1"/>
</dbReference>
<dbReference type="EMBL" id="JBHUIP010000013">
    <property type="protein sequence ID" value="MFD2264480.1"/>
    <property type="molecule type" value="Genomic_DNA"/>
</dbReference>
<comment type="similarity">
    <text evidence="1">Belongs to the SfsA family.</text>
</comment>
<proteinExistence type="inferred from homology"/>
<comment type="caution">
    <text evidence="4">The sequence shown here is derived from an EMBL/GenBank/DDBJ whole genome shotgun (WGS) entry which is preliminary data.</text>
</comment>
<dbReference type="Gene3D" id="3.40.1350.60">
    <property type="match status" value="1"/>
</dbReference>
<gene>
    <name evidence="1 4" type="primary">sfsA</name>
    <name evidence="4" type="ORF">ACFSM5_16365</name>
</gene>
<dbReference type="NCBIfam" id="TIGR00230">
    <property type="entry name" value="sfsA"/>
    <property type="match status" value="1"/>
</dbReference>
<dbReference type="Pfam" id="PF17746">
    <property type="entry name" value="SfsA_N"/>
    <property type="match status" value="1"/>
</dbReference>
<dbReference type="Gene3D" id="2.40.50.580">
    <property type="match status" value="1"/>
</dbReference>